<sequence length="71" mass="7781">MGESGQELISDYCGAAETTFREDLKMKNMSIYVCRELEAVRIIIEGIPVVTHLGNLAKACCLLLGLTYALT</sequence>
<name>A0AAV6GN78_9TELE</name>
<dbReference type="Proteomes" id="UP000823561">
    <property type="component" value="Chromosome 10"/>
</dbReference>
<reference evidence="1" key="1">
    <citation type="submission" date="2020-10" db="EMBL/GenBank/DDBJ databases">
        <title>Chromosome-scale genome assembly of the Allis shad, Alosa alosa.</title>
        <authorList>
            <person name="Margot Z."/>
            <person name="Christophe K."/>
            <person name="Cabau C."/>
            <person name="Louis A."/>
            <person name="Berthelot C."/>
            <person name="Parey E."/>
            <person name="Roest Crollius H."/>
            <person name="Montfort J."/>
            <person name="Robinson-Rechavi M."/>
            <person name="Bucao C."/>
            <person name="Bouchez O."/>
            <person name="Gislard M."/>
            <person name="Lluch J."/>
            <person name="Milhes M."/>
            <person name="Lampietro C."/>
            <person name="Lopez Roques C."/>
            <person name="Donnadieu C."/>
            <person name="Braasch I."/>
            <person name="Desvignes T."/>
            <person name="Postlethwait J."/>
            <person name="Bobe J."/>
            <person name="Guiguen Y."/>
        </authorList>
    </citation>
    <scope>NUCLEOTIDE SEQUENCE</scope>
    <source>
        <strain evidence="1">M-15738</strain>
        <tissue evidence="1">Blood</tissue>
    </source>
</reference>
<proteinExistence type="predicted"/>
<comment type="caution">
    <text evidence="1">The sequence shown here is derived from an EMBL/GenBank/DDBJ whole genome shotgun (WGS) entry which is preliminary data.</text>
</comment>
<protein>
    <submittedName>
        <fullName evidence="1">Uncharacterized protein</fullName>
    </submittedName>
</protein>
<dbReference type="EMBL" id="JADWDJ010000010">
    <property type="protein sequence ID" value="KAG5275281.1"/>
    <property type="molecule type" value="Genomic_DNA"/>
</dbReference>
<accession>A0AAV6GN78</accession>
<gene>
    <name evidence="1" type="ORF">AALO_G00145660</name>
</gene>
<organism evidence="1 2">
    <name type="scientific">Alosa alosa</name>
    <name type="common">allis shad</name>
    <dbReference type="NCBI Taxonomy" id="278164"/>
    <lineage>
        <taxon>Eukaryota</taxon>
        <taxon>Metazoa</taxon>
        <taxon>Chordata</taxon>
        <taxon>Craniata</taxon>
        <taxon>Vertebrata</taxon>
        <taxon>Euteleostomi</taxon>
        <taxon>Actinopterygii</taxon>
        <taxon>Neopterygii</taxon>
        <taxon>Teleostei</taxon>
        <taxon>Clupei</taxon>
        <taxon>Clupeiformes</taxon>
        <taxon>Clupeoidei</taxon>
        <taxon>Clupeidae</taxon>
        <taxon>Alosa</taxon>
    </lineage>
</organism>
<dbReference type="AlphaFoldDB" id="A0AAV6GN78"/>
<evidence type="ECO:0000313" key="2">
    <source>
        <dbReference type="Proteomes" id="UP000823561"/>
    </source>
</evidence>
<evidence type="ECO:0000313" key="1">
    <source>
        <dbReference type="EMBL" id="KAG5275281.1"/>
    </source>
</evidence>
<keyword evidence="2" id="KW-1185">Reference proteome</keyword>